<dbReference type="NCBIfam" id="TIGR00427">
    <property type="entry name" value="NAAT family transporter"/>
    <property type="match status" value="1"/>
</dbReference>
<reference evidence="8 9" key="1">
    <citation type="submission" date="2023-01" db="EMBL/GenBank/DDBJ databases">
        <title>Cultivation and genomic characterization of new, ubiquitous marine nitrite-oxidizing bacteria from the Nitrospirales.</title>
        <authorList>
            <person name="Mueller A.J."/>
            <person name="Daebeler A."/>
            <person name="Herbold C.W."/>
            <person name="Kirkegaard R.H."/>
            <person name="Daims H."/>
        </authorList>
    </citation>
    <scope>NUCLEOTIDE SEQUENCE [LARGE SCALE GENOMIC DNA]</scope>
    <source>
        <strain evidence="8 9">VA</strain>
    </source>
</reference>
<accession>A0AA96GFE4</accession>
<sequence>MFDFTEYLKIFVALLAVTNPLGAISLFITLTPGESTKTRQKIAKIASFSATLILLVALVGGEWTLAIFGISVSSFRVGGGILILLMAISMLQAELSPTVQTKEEAEESNRKHDIAVVPLATPLLAGPGGISTVVVEAHKGTNLGHEMLLGLTIIIIGLCLWMALHMAPLISKRLGKTGINVFTRIMGLILSAIAVEIIANGIKGLFPALAG</sequence>
<keyword evidence="5 7" id="KW-1133">Transmembrane helix</keyword>
<protein>
    <recommendedName>
        <fullName evidence="7">UPF0056 membrane protein</fullName>
    </recommendedName>
</protein>
<dbReference type="GO" id="GO:0005886">
    <property type="term" value="C:plasma membrane"/>
    <property type="evidence" value="ECO:0007669"/>
    <property type="project" value="UniProtKB-SubCell"/>
</dbReference>
<dbReference type="PANTHER" id="PTHR33508:SF1">
    <property type="entry name" value="UPF0056 MEMBRANE PROTEIN YHCE"/>
    <property type="match status" value="1"/>
</dbReference>
<organism evidence="8 9">
    <name type="scientific">Candidatus Nitrospira allomarina</name>
    <dbReference type="NCBI Taxonomy" id="3020900"/>
    <lineage>
        <taxon>Bacteria</taxon>
        <taxon>Pseudomonadati</taxon>
        <taxon>Nitrospirota</taxon>
        <taxon>Nitrospiria</taxon>
        <taxon>Nitrospirales</taxon>
        <taxon>Nitrospiraceae</taxon>
        <taxon>Nitrospira</taxon>
    </lineage>
</organism>
<evidence type="ECO:0000313" key="8">
    <source>
        <dbReference type="EMBL" id="WNM60047.1"/>
    </source>
</evidence>
<dbReference type="Proteomes" id="UP001302719">
    <property type="component" value="Chromosome"/>
</dbReference>
<evidence type="ECO:0000256" key="1">
    <source>
        <dbReference type="ARBA" id="ARBA00004651"/>
    </source>
</evidence>
<evidence type="ECO:0000256" key="6">
    <source>
        <dbReference type="ARBA" id="ARBA00023136"/>
    </source>
</evidence>
<dbReference type="AlphaFoldDB" id="A0AA96GFE4"/>
<feature type="transmembrane region" description="Helical" evidence="7">
    <location>
        <begin position="6"/>
        <end position="30"/>
    </location>
</feature>
<evidence type="ECO:0000256" key="7">
    <source>
        <dbReference type="RuleBase" id="RU362048"/>
    </source>
</evidence>
<feature type="transmembrane region" description="Helical" evidence="7">
    <location>
        <begin position="181"/>
        <end position="202"/>
    </location>
</feature>
<gene>
    <name evidence="8" type="ORF">PP769_09905</name>
</gene>
<evidence type="ECO:0000256" key="4">
    <source>
        <dbReference type="ARBA" id="ARBA00022692"/>
    </source>
</evidence>
<feature type="transmembrane region" description="Helical" evidence="7">
    <location>
        <begin position="42"/>
        <end position="60"/>
    </location>
</feature>
<evidence type="ECO:0000256" key="3">
    <source>
        <dbReference type="ARBA" id="ARBA00022475"/>
    </source>
</evidence>
<dbReference type="Pfam" id="PF01914">
    <property type="entry name" value="MarC"/>
    <property type="match status" value="1"/>
</dbReference>
<keyword evidence="9" id="KW-1185">Reference proteome</keyword>
<dbReference type="KEGG" id="nall:PP769_09905"/>
<proteinExistence type="inferred from homology"/>
<keyword evidence="4 7" id="KW-0812">Transmembrane</keyword>
<feature type="transmembrane region" description="Helical" evidence="7">
    <location>
        <begin position="66"/>
        <end position="93"/>
    </location>
</feature>
<comment type="subcellular location">
    <subcellularLocation>
        <location evidence="1 7">Cell membrane</location>
        <topology evidence="1 7">Multi-pass membrane protein</topology>
    </subcellularLocation>
</comment>
<dbReference type="NCBIfam" id="NF008320">
    <property type="entry name" value="PRK11111.1"/>
    <property type="match status" value="1"/>
</dbReference>
<keyword evidence="6 7" id="KW-0472">Membrane</keyword>
<dbReference type="InterPro" id="IPR002771">
    <property type="entry name" value="Multi_antbiot-R_MarC"/>
</dbReference>
<evidence type="ECO:0000313" key="9">
    <source>
        <dbReference type="Proteomes" id="UP001302719"/>
    </source>
</evidence>
<dbReference type="PANTHER" id="PTHR33508">
    <property type="entry name" value="UPF0056 MEMBRANE PROTEIN YHCE"/>
    <property type="match status" value="1"/>
</dbReference>
<feature type="transmembrane region" description="Helical" evidence="7">
    <location>
        <begin position="114"/>
        <end position="135"/>
    </location>
</feature>
<evidence type="ECO:0000256" key="2">
    <source>
        <dbReference type="ARBA" id="ARBA00009784"/>
    </source>
</evidence>
<dbReference type="EMBL" id="CP116967">
    <property type="protein sequence ID" value="WNM60047.1"/>
    <property type="molecule type" value="Genomic_DNA"/>
</dbReference>
<dbReference type="RefSeq" id="WP_312646979.1">
    <property type="nucleotide sequence ID" value="NZ_CP116967.1"/>
</dbReference>
<comment type="similarity">
    <text evidence="2 7">Belongs to the UPF0056 (MarC) family.</text>
</comment>
<keyword evidence="3" id="KW-1003">Cell membrane</keyword>
<name>A0AA96GFE4_9BACT</name>
<evidence type="ECO:0000256" key="5">
    <source>
        <dbReference type="ARBA" id="ARBA00022989"/>
    </source>
</evidence>
<feature type="transmembrane region" description="Helical" evidence="7">
    <location>
        <begin position="147"/>
        <end position="169"/>
    </location>
</feature>